<protein>
    <submittedName>
        <fullName evidence="6">TetR family transcriptional regulator</fullName>
    </submittedName>
</protein>
<keyword evidence="7" id="KW-1185">Reference proteome</keyword>
<dbReference type="PANTHER" id="PTHR30055:SF238">
    <property type="entry name" value="MYCOFACTOCIN BIOSYNTHESIS TRANSCRIPTIONAL REGULATOR MFTR-RELATED"/>
    <property type="match status" value="1"/>
</dbReference>
<accession>A0ABP5UBS7</accession>
<dbReference type="PRINTS" id="PR00455">
    <property type="entry name" value="HTHTETR"/>
</dbReference>
<dbReference type="InterPro" id="IPR050109">
    <property type="entry name" value="HTH-type_TetR-like_transc_reg"/>
</dbReference>
<sequence>MVRWEPGAPERLQKAALALFAARGYEQTTATEIAQSVGLTERTFFRHFPDKREVLFHGQHRLVEAFLAGVHDAPPDAPPMRVVAEALRRAATFFPDEHRPHSRTRQSVIDQHPALQERESHKLATLTETIAGALLERGVDERTAALAARSAMTVFEISFAQWIRDGERRSLADIEDQVLGELLALNTPTV</sequence>
<evidence type="ECO:0000313" key="6">
    <source>
        <dbReference type="EMBL" id="GAA2375947.1"/>
    </source>
</evidence>
<dbReference type="PANTHER" id="PTHR30055">
    <property type="entry name" value="HTH-TYPE TRANSCRIPTIONAL REGULATOR RUTR"/>
    <property type="match status" value="1"/>
</dbReference>
<feature type="DNA-binding region" description="H-T-H motif" evidence="4">
    <location>
        <begin position="29"/>
        <end position="48"/>
    </location>
</feature>
<dbReference type="Pfam" id="PF17754">
    <property type="entry name" value="TetR_C_14"/>
    <property type="match status" value="1"/>
</dbReference>
<dbReference type="RefSeq" id="WP_344617834.1">
    <property type="nucleotide sequence ID" value="NZ_BAAARV010000079.1"/>
</dbReference>
<dbReference type="InterPro" id="IPR001647">
    <property type="entry name" value="HTH_TetR"/>
</dbReference>
<proteinExistence type="predicted"/>
<gene>
    <name evidence="6" type="ORF">GCM10010170_079780</name>
</gene>
<name>A0ABP5UBS7_9ACTN</name>
<dbReference type="EMBL" id="BAAARV010000079">
    <property type="protein sequence ID" value="GAA2375947.1"/>
    <property type="molecule type" value="Genomic_DNA"/>
</dbReference>
<comment type="caution">
    <text evidence="6">The sequence shown here is derived from an EMBL/GenBank/DDBJ whole genome shotgun (WGS) entry which is preliminary data.</text>
</comment>
<keyword evidence="2 4" id="KW-0238">DNA-binding</keyword>
<dbReference type="InterPro" id="IPR009057">
    <property type="entry name" value="Homeodomain-like_sf"/>
</dbReference>
<dbReference type="Gene3D" id="1.10.357.10">
    <property type="entry name" value="Tetracycline Repressor, domain 2"/>
    <property type="match status" value="1"/>
</dbReference>
<dbReference type="InterPro" id="IPR023772">
    <property type="entry name" value="DNA-bd_HTH_TetR-type_CS"/>
</dbReference>
<dbReference type="Pfam" id="PF00440">
    <property type="entry name" value="TetR_N"/>
    <property type="match status" value="1"/>
</dbReference>
<organism evidence="6 7">
    <name type="scientific">Dactylosporangium salmoneum</name>
    <dbReference type="NCBI Taxonomy" id="53361"/>
    <lineage>
        <taxon>Bacteria</taxon>
        <taxon>Bacillati</taxon>
        <taxon>Actinomycetota</taxon>
        <taxon>Actinomycetes</taxon>
        <taxon>Micromonosporales</taxon>
        <taxon>Micromonosporaceae</taxon>
        <taxon>Dactylosporangium</taxon>
    </lineage>
</organism>
<keyword evidence="1" id="KW-0805">Transcription regulation</keyword>
<dbReference type="InterPro" id="IPR041347">
    <property type="entry name" value="MftR_C"/>
</dbReference>
<keyword evidence="3" id="KW-0804">Transcription</keyword>
<evidence type="ECO:0000256" key="4">
    <source>
        <dbReference type="PROSITE-ProRule" id="PRU00335"/>
    </source>
</evidence>
<evidence type="ECO:0000313" key="7">
    <source>
        <dbReference type="Proteomes" id="UP001501444"/>
    </source>
</evidence>
<reference evidence="7" key="1">
    <citation type="journal article" date="2019" name="Int. J. Syst. Evol. Microbiol.">
        <title>The Global Catalogue of Microorganisms (GCM) 10K type strain sequencing project: providing services to taxonomists for standard genome sequencing and annotation.</title>
        <authorList>
            <consortium name="The Broad Institute Genomics Platform"/>
            <consortium name="The Broad Institute Genome Sequencing Center for Infectious Disease"/>
            <person name="Wu L."/>
            <person name="Ma J."/>
        </authorList>
    </citation>
    <scope>NUCLEOTIDE SEQUENCE [LARGE SCALE GENOMIC DNA]</scope>
    <source>
        <strain evidence="7">JCM 3272</strain>
    </source>
</reference>
<dbReference type="Proteomes" id="UP001501444">
    <property type="component" value="Unassembled WGS sequence"/>
</dbReference>
<dbReference type="PROSITE" id="PS01081">
    <property type="entry name" value="HTH_TETR_1"/>
    <property type="match status" value="1"/>
</dbReference>
<dbReference type="SUPFAM" id="SSF46689">
    <property type="entry name" value="Homeodomain-like"/>
    <property type="match status" value="1"/>
</dbReference>
<dbReference type="PROSITE" id="PS50977">
    <property type="entry name" value="HTH_TETR_2"/>
    <property type="match status" value="1"/>
</dbReference>
<feature type="domain" description="HTH tetR-type" evidence="5">
    <location>
        <begin position="6"/>
        <end position="66"/>
    </location>
</feature>
<evidence type="ECO:0000256" key="3">
    <source>
        <dbReference type="ARBA" id="ARBA00023163"/>
    </source>
</evidence>
<evidence type="ECO:0000256" key="1">
    <source>
        <dbReference type="ARBA" id="ARBA00023015"/>
    </source>
</evidence>
<evidence type="ECO:0000259" key="5">
    <source>
        <dbReference type="PROSITE" id="PS50977"/>
    </source>
</evidence>
<evidence type="ECO:0000256" key="2">
    <source>
        <dbReference type="ARBA" id="ARBA00023125"/>
    </source>
</evidence>